<dbReference type="InterPro" id="IPR036397">
    <property type="entry name" value="RNaseH_sf"/>
</dbReference>
<keyword evidence="6" id="KW-1185">Reference proteome</keyword>
<evidence type="ECO:0000259" key="4">
    <source>
        <dbReference type="SMART" id="SM00479"/>
    </source>
</evidence>
<evidence type="ECO:0000256" key="3">
    <source>
        <dbReference type="ARBA" id="ARBA00022839"/>
    </source>
</evidence>
<dbReference type="Proteomes" id="UP001156836">
    <property type="component" value="Unassembled WGS sequence"/>
</dbReference>
<dbReference type="InterPro" id="IPR013520">
    <property type="entry name" value="Ribonucl_H"/>
</dbReference>
<keyword evidence="3" id="KW-0269">Exonuclease</keyword>
<evidence type="ECO:0000313" key="6">
    <source>
        <dbReference type="Proteomes" id="UP001156836"/>
    </source>
</evidence>
<dbReference type="InterPro" id="IPR012337">
    <property type="entry name" value="RNaseH-like_sf"/>
</dbReference>
<reference evidence="6" key="1">
    <citation type="journal article" date="2019" name="Int. J. Syst. Evol. Microbiol.">
        <title>The Global Catalogue of Microorganisms (GCM) 10K type strain sequencing project: providing services to taxonomists for standard genome sequencing and annotation.</title>
        <authorList>
            <consortium name="The Broad Institute Genomics Platform"/>
            <consortium name="The Broad Institute Genome Sequencing Center for Infectious Disease"/>
            <person name="Wu L."/>
            <person name="Ma J."/>
        </authorList>
    </citation>
    <scope>NUCLEOTIDE SEQUENCE [LARGE SCALE GENOMIC DNA]</scope>
    <source>
        <strain evidence="6">NBRC 104970</strain>
    </source>
</reference>
<feature type="domain" description="Exonuclease" evidence="4">
    <location>
        <begin position="11"/>
        <end position="186"/>
    </location>
</feature>
<dbReference type="Gene3D" id="3.30.420.10">
    <property type="entry name" value="Ribonuclease H-like superfamily/Ribonuclease H"/>
    <property type="match status" value="1"/>
</dbReference>
<dbReference type="CDD" id="cd06133">
    <property type="entry name" value="ERI-1_3'hExo_like"/>
    <property type="match status" value="1"/>
</dbReference>
<dbReference type="PANTHER" id="PTHR23044">
    <property type="entry name" value="3'-5' EXONUCLEASE ERI1-RELATED"/>
    <property type="match status" value="1"/>
</dbReference>
<dbReference type="SMART" id="SM00479">
    <property type="entry name" value="EXOIII"/>
    <property type="match status" value="1"/>
</dbReference>
<protein>
    <recommendedName>
        <fullName evidence="4">Exonuclease domain-containing protein</fullName>
    </recommendedName>
</protein>
<proteinExistence type="predicted"/>
<name>A0ABQ6BS91_9NEIS</name>
<evidence type="ECO:0000313" key="5">
    <source>
        <dbReference type="EMBL" id="GLS04853.1"/>
    </source>
</evidence>
<evidence type="ECO:0000256" key="2">
    <source>
        <dbReference type="ARBA" id="ARBA00022801"/>
    </source>
</evidence>
<dbReference type="Pfam" id="PF00929">
    <property type="entry name" value="RNase_T"/>
    <property type="match status" value="1"/>
</dbReference>
<dbReference type="RefSeq" id="WP_018746193.1">
    <property type="nucleotide sequence ID" value="NZ_BSOZ01000027.1"/>
</dbReference>
<evidence type="ECO:0000256" key="1">
    <source>
        <dbReference type="ARBA" id="ARBA00022722"/>
    </source>
</evidence>
<keyword evidence="2" id="KW-0378">Hydrolase</keyword>
<dbReference type="EMBL" id="BSOZ01000027">
    <property type="protein sequence ID" value="GLS04853.1"/>
    <property type="molecule type" value="Genomic_DNA"/>
</dbReference>
<dbReference type="SUPFAM" id="SSF53098">
    <property type="entry name" value="Ribonuclease H-like"/>
    <property type="match status" value="1"/>
</dbReference>
<gene>
    <name evidence="5" type="ORF">GCM10007860_20010</name>
</gene>
<keyword evidence="1" id="KW-0540">Nuclease</keyword>
<sequence length="186" mass="20320">MTAAELLTSVPVLVIDLEATCDDGDGLPASEMEIIEIGAVWATAEGTVLDTFQELVRPVVRPELTPFCRQLTNIQQADVGGAELFPAVAARLASFAQRHLVPGATWGSWGQFDAKQLVRDCERHGIQHPLAAFEHVNLKRRFAKARKIKEVGMARALQMVGLPLDGAHHRGLDDARNIAKLLPWSV</sequence>
<dbReference type="InterPro" id="IPR051274">
    <property type="entry name" value="3-5_Exoribonuclease"/>
</dbReference>
<dbReference type="PANTHER" id="PTHR23044:SF61">
    <property type="entry name" value="3'-5' EXORIBONUCLEASE 1-RELATED"/>
    <property type="match status" value="1"/>
</dbReference>
<organism evidence="5 6">
    <name type="scientific">Chitiniphilus shinanonensis</name>
    <dbReference type="NCBI Taxonomy" id="553088"/>
    <lineage>
        <taxon>Bacteria</taxon>
        <taxon>Pseudomonadati</taxon>
        <taxon>Pseudomonadota</taxon>
        <taxon>Betaproteobacteria</taxon>
        <taxon>Neisseriales</taxon>
        <taxon>Chitinibacteraceae</taxon>
        <taxon>Chitiniphilus</taxon>
    </lineage>
</organism>
<comment type="caution">
    <text evidence="5">The sequence shown here is derived from an EMBL/GenBank/DDBJ whole genome shotgun (WGS) entry which is preliminary data.</text>
</comment>
<accession>A0ABQ6BS91</accession>
<dbReference type="InterPro" id="IPR047201">
    <property type="entry name" value="ERI-1_3'hExo-like"/>
</dbReference>